<dbReference type="SUPFAM" id="SSF46689">
    <property type="entry name" value="Homeodomain-like"/>
    <property type="match status" value="1"/>
</dbReference>
<feature type="compositionally biased region" description="Basic and acidic residues" evidence="4">
    <location>
        <begin position="1"/>
        <end position="12"/>
    </location>
</feature>
<gene>
    <name evidence="7" type="ORF">GR212_29305</name>
</gene>
<dbReference type="PANTHER" id="PTHR30514">
    <property type="entry name" value="GLUCOKINASE"/>
    <property type="match status" value="1"/>
</dbReference>
<feature type="domain" description="HTH rpiR-type" evidence="5">
    <location>
        <begin position="31"/>
        <end position="107"/>
    </location>
</feature>
<feature type="domain" description="SIS" evidence="6">
    <location>
        <begin position="156"/>
        <end position="293"/>
    </location>
</feature>
<dbReference type="GO" id="GO:0003677">
    <property type="term" value="F:DNA binding"/>
    <property type="evidence" value="ECO:0007669"/>
    <property type="project" value="UniProtKB-KW"/>
</dbReference>
<dbReference type="AlphaFoldDB" id="A0A6L9UDG4"/>
<evidence type="ECO:0000256" key="3">
    <source>
        <dbReference type="ARBA" id="ARBA00023163"/>
    </source>
</evidence>
<dbReference type="PROSITE" id="PS51071">
    <property type="entry name" value="HTH_RPIR"/>
    <property type="match status" value="1"/>
</dbReference>
<evidence type="ECO:0000259" key="5">
    <source>
        <dbReference type="PROSITE" id="PS51071"/>
    </source>
</evidence>
<dbReference type="GO" id="GO:0003700">
    <property type="term" value="F:DNA-binding transcription factor activity"/>
    <property type="evidence" value="ECO:0007669"/>
    <property type="project" value="InterPro"/>
</dbReference>
<organism evidence="7 8">
    <name type="scientific">Rhizobium lusitanum</name>
    <dbReference type="NCBI Taxonomy" id="293958"/>
    <lineage>
        <taxon>Bacteria</taxon>
        <taxon>Pseudomonadati</taxon>
        <taxon>Pseudomonadota</taxon>
        <taxon>Alphaproteobacteria</taxon>
        <taxon>Hyphomicrobiales</taxon>
        <taxon>Rhizobiaceae</taxon>
        <taxon>Rhizobium/Agrobacterium group</taxon>
        <taxon>Rhizobium</taxon>
    </lineage>
</organism>
<dbReference type="Proteomes" id="UP000483035">
    <property type="component" value="Unassembled WGS sequence"/>
</dbReference>
<dbReference type="EMBL" id="WUEY01000020">
    <property type="protein sequence ID" value="NEI73654.1"/>
    <property type="molecule type" value="Genomic_DNA"/>
</dbReference>
<dbReference type="Gene3D" id="1.10.10.10">
    <property type="entry name" value="Winged helix-like DNA-binding domain superfamily/Winged helix DNA-binding domain"/>
    <property type="match status" value="1"/>
</dbReference>
<evidence type="ECO:0000259" key="6">
    <source>
        <dbReference type="PROSITE" id="PS51464"/>
    </source>
</evidence>
<sequence>MKKTNELNRDNNETSVASSDQTTYGQAMKIDVVSNQIRENFGKLPGQMQVAARFLLNNPQEVALLSMREQSRRAGVPAATMTRLAKQLGFAGFEELRSIFVGAVRNSIEPFSSRAEHLVEQRKHTGDDIAPQMVERLSANVGQLMDPTQRAALNEAAKTLMNARTVYSAGQRTAYSAAYHFAYLYGYFSTKTVLVDGPGGIGADPMTHCGPEDALLVISLEPAARQSVEITRFAHERGVKVISITNSPLSPVGRVSDTVILINHDSPAFFDAMTSAFAAVETLIAIVAGAEGTKVPAAVRVREEHRRALGEWWEEPPREAKFKSRKKTAKEKPDSA</sequence>
<evidence type="ECO:0000313" key="7">
    <source>
        <dbReference type="EMBL" id="NEI73654.1"/>
    </source>
</evidence>
<feature type="region of interest" description="Disordered" evidence="4">
    <location>
        <begin position="1"/>
        <end position="22"/>
    </location>
</feature>
<evidence type="ECO:0000256" key="4">
    <source>
        <dbReference type="SAM" id="MobiDB-lite"/>
    </source>
</evidence>
<dbReference type="PANTHER" id="PTHR30514:SF18">
    <property type="entry name" value="RPIR-FAMILY TRANSCRIPTIONAL REGULATOR"/>
    <property type="match status" value="1"/>
</dbReference>
<dbReference type="InterPro" id="IPR046348">
    <property type="entry name" value="SIS_dom_sf"/>
</dbReference>
<feature type="compositionally biased region" description="Polar residues" evidence="4">
    <location>
        <begin position="13"/>
        <end position="22"/>
    </location>
</feature>
<dbReference type="Gene3D" id="3.40.50.10490">
    <property type="entry name" value="Glucose-6-phosphate isomerase like protein, domain 1"/>
    <property type="match status" value="1"/>
</dbReference>
<keyword evidence="3" id="KW-0804">Transcription</keyword>
<dbReference type="InterPro" id="IPR000281">
    <property type="entry name" value="HTH_RpiR"/>
</dbReference>
<dbReference type="InterPro" id="IPR001347">
    <property type="entry name" value="SIS_dom"/>
</dbReference>
<keyword evidence="1" id="KW-0805">Transcription regulation</keyword>
<dbReference type="InterPro" id="IPR035472">
    <property type="entry name" value="RpiR-like_SIS"/>
</dbReference>
<dbReference type="Pfam" id="PF01380">
    <property type="entry name" value="SIS"/>
    <property type="match status" value="1"/>
</dbReference>
<dbReference type="SUPFAM" id="SSF53697">
    <property type="entry name" value="SIS domain"/>
    <property type="match status" value="1"/>
</dbReference>
<dbReference type="Pfam" id="PF01418">
    <property type="entry name" value="HTH_6"/>
    <property type="match status" value="1"/>
</dbReference>
<evidence type="ECO:0000256" key="1">
    <source>
        <dbReference type="ARBA" id="ARBA00023015"/>
    </source>
</evidence>
<reference evidence="7 8" key="1">
    <citation type="submission" date="2019-12" db="EMBL/GenBank/DDBJ databases">
        <title>Rhizobium genotypes associated with high levels of biological nitrogen fixation by grain legumes in a temperate-maritime cropping system.</title>
        <authorList>
            <person name="Maluk M."/>
            <person name="Francesc Ferrando Molina F."/>
            <person name="Lopez Del Egido L."/>
            <person name="Lafos M."/>
            <person name="Langarica-Fuentes A."/>
            <person name="Gebre Yohannes G."/>
            <person name="Young M.W."/>
            <person name="Martin P."/>
            <person name="Gantlett R."/>
            <person name="Kenicer G."/>
            <person name="Hawes C."/>
            <person name="Begg G.S."/>
            <person name="Quilliam R.S."/>
            <person name="Squire G.R."/>
            <person name="Poole P.S."/>
            <person name="Young P.W."/>
            <person name="Iannetta P.M."/>
            <person name="James E.K."/>
        </authorList>
    </citation>
    <scope>NUCLEOTIDE SEQUENCE [LARGE SCALE GENOMIC DNA]</scope>
    <source>
        <strain evidence="7 8">JHI1118</strain>
    </source>
</reference>
<evidence type="ECO:0000313" key="8">
    <source>
        <dbReference type="Proteomes" id="UP000483035"/>
    </source>
</evidence>
<accession>A0A6L9UDG4</accession>
<dbReference type="InterPro" id="IPR036388">
    <property type="entry name" value="WH-like_DNA-bd_sf"/>
</dbReference>
<keyword evidence="2" id="KW-0238">DNA-binding</keyword>
<dbReference type="CDD" id="cd05013">
    <property type="entry name" value="SIS_RpiR"/>
    <property type="match status" value="1"/>
</dbReference>
<dbReference type="InterPro" id="IPR047640">
    <property type="entry name" value="RpiR-like"/>
</dbReference>
<evidence type="ECO:0000256" key="2">
    <source>
        <dbReference type="ARBA" id="ARBA00023125"/>
    </source>
</evidence>
<comment type="caution">
    <text evidence="7">The sequence shown here is derived from an EMBL/GenBank/DDBJ whole genome shotgun (WGS) entry which is preliminary data.</text>
</comment>
<protein>
    <submittedName>
        <fullName evidence="7">SIS domain-containing protein</fullName>
    </submittedName>
</protein>
<dbReference type="PROSITE" id="PS51464">
    <property type="entry name" value="SIS"/>
    <property type="match status" value="1"/>
</dbReference>
<dbReference type="GO" id="GO:0097367">
    <property type="term" value="F:carbohydrate derivative binding"/>
    <property type="evidence" value="ECO:0007669"/>
    <property type="project" value="InterPro"/>
</dbReference>
<proteinExistence type="predicted"/>
<name>A0A6L9UDG4_9HYPH</name>
<dbReference type="GO" id="GO:1901135">
    <property type="term" value="P:carbohydrate derivative metabolic process"/>
    <property type="evidence" value="ECO:0007669"/>
    <property type="project" value="InterPro"/>
</dbReference>
<dbReference type="InterPro" id="IPR009057">
    <property type="entry name" value="Homeodomain-like_sf"/>
</dbReference>